<dbReference type="InterPro" id="IPR036875">
    <property type="entry name" value="Znf_CCHC_sf"/>
</dbReference>
<proteinExistence type="inferred from homology"/>
<dbReference type="InterPro" id="IPR043128">
    <property type="entry name" value="Rev_trsase/Diguanyl_cyclase"/>
</dbReference>
<dbReference type="InterPro" id="IPR041373">
    <property type="entry name" value="RT_RNaseH"/>
</dbReference>
<organism evidence="13 14">
    <name type="scientific">Aldrovandia affinis</name>
    <dbReference type="NCBI Taxonomy" id="143900"/>
    <lineage>
        <taxon>Eukaryota</taxon>
        <taxon>Metazoa</taxon>
        <taxon>Chordata</taxon>
        <taxon>Craniata</taxon>
        <taxon>Vertebrata</taxon>
        <taxon>Euteleostomi</taxon>
        <taxon>Actinopterygii</taxon>
        <taxon>Neopterygii</taxon>
        <taxon>Teleostei</taxon>
        <taxon>Notacanthiformes</taxon>
        <taxon>Halosauridae</taxon>
        <taxon>Aldrovandia</taxon>
    </lineage>
</organism>
<dbReference type="CDD" id="cd09274">
    <property type="entry name" value="RNase_HI_RT_Ty3"/>
    <property type="match status" value="1"/>
</dbReference>
<dbReference type="GO" id="GO:0015074">
    <property type="term" value="P:DNA integration"/>
    <property type="evidence" value="ECO:0007669"/>
    <property type="project" value="InterPro"/>
</dbReference>
<feature type="domain" description="Integrase catalytic" evidence="12">
    <location>
        <begin position="424"/>
        <end position="525"/>
    </location>
</feature>
<feature type="region of interest" description="Disordered" evidence="10">
    <location>
        <begin position="543"/>
        <end position="564"/>
    </location>
</feature>
<keyword evidence="5" id="KW-0540">Nuclease</keyword>
<name>A0AAD7VXX8_9TELE</name>
<dbReference type="GO" id="GO:0004523">
    <property type="term" value="F:RNA-DNA hybrid ribonuclease activity"/>
    <property type="evidence" value="ECO:0007669"/>
    <property type="project" value="UniProtKB-EC"/>
</dbReference>
<dbReference type="GO" id="GO:0008270">
    <property type="term" value="F:zinc ion binding"/>
    <property type="evidence" value="ECO:0007669"/>
    <property type="project" value="UniProtKB-KW"/>
</dbReference>
<evidence type="ECO:0000256" key="8">
    <source>
        <dbReference type="ARBA" id="ARBA00022918"/>
    </source>
</evidence>
<comment type="caution">
    <text evidence="13">The sequence shown here is derived from an EMBL/GenBank/DDBJ whole genome shotgun (WGS) entry which is preliminary data.</text>
</comment>
<dbReference type="PANTHER" id="PTHR37984:SF13">
    <property type="entry name" value="RIBONUCLEASE H"/>
    <property type="match status" value="1"/>
</dbReference>
<evidence type="ECO:0000259" key="12">
    <source>
        <dbReference type="PROSITE" id="PS50994"/>
    </source>
</evidence>
<keyword evidence="9" id="KW-0863">Zinc-finger</keyword>
<dbReference type="FunFam" id="3.10.20.370:FF:000001">
    <property type="entry name" value="Retrovirus-related Pol polyprotein from transposon 17.6-like protein"/>
    <property type="match status" value="1"/>
</dbReference>
<dbReference type="Pfam" id="PF17917">
    <property type="entry name" value="RT_RNaseH"/>
    <property type="match status" value="1"/>
</dbReference>
<evidence type="ECO:0000256" key="9">
    <source>
        <dbReference type="PROSITE-ProRule" id="PRU00047"/>
    </source>
</evidence>
<dbReference type="InterPro" id="IPR012337">
    <property type="entry name" value="RNaseH-like_sf"/>
</dbReference>
<evidence type="ECO:0000259" key="11">
    <source>
        <dbReference type="PROSITE" id="PS50158"/>
    </source>
</evidence>
<dbReference type="PANTHER" id="PTHR37984">
    <property type="entry name" value="PROTEIN CBG26694"/>
    <property type="match status" value="1"/>
</dbReference>
<dbReference type="FunFam" id="3.30.70.270:FF:000026">
    <property type="entry name" value="Transposon Ty3-G Gag-Pol polyprotein"/>
    <property type="match status" value="1"/>
</dbReference>
<feature type="compositionally biased region" description="Basic and acidic residues" evidence="10">
    <location>
        <begin position="547"/>
        <end position="556"/>
    </location>
</feature>
<dbReference type="GO" id="GO:0003964">
    <property type="term" value="F:RNA-directed DNA polymerase activity"/>
    <property type="evidence" value="ECO:0007669"/>
    <property type="project" value="UniProtKB-KW"/>
</dbReference>
<keyword evidence="9" id="KW-0862">Zinc</keyword>
<comment type="similarity">
    <text evidence="1">Belongs to the beta type-B retroviral polymerase family. HERV class-II K(HML-2) pol subfamily.</text>
</comment>
<dbReference type="PROSITE" id="PS50158">
    <property type="entry name" value="ZF_CCHC"/>
    <property type="match status" value="1"/>
</dbReference>
<dbReference type="InterPro" id="IPR043502">
    <property type="entry name" value="DNA/RNA_pol_sf"/>
</dbReference>
<evidence type="ECO:0000256" key="1">
    <source>
        <dbReference type="ARBA" id="ARBA00010879"/>
    </source>
</evidence>
<dbReference type="Gene3D" id="3.10.20.370">
    <property type="match status" value="1"/>
</dbReference>
<keyword evidence="14" id="KW-1185">Reference proteome</keyword>
<dbReference type="InterPro" id="IPR000477">
    <property type="entry name" value="RT_dom"/>
</dbReference>
<keyword evidence="9" id="KW-0479">Metal-binding</keyword>
<keyword evidence="6" id="KW-0255">Endonuclease</keyword>
<dbReference type="SMART" id="SM00343">
    <property type="entry name" value="ZnF_C2HC"/>
    <property type="match status" value="2"/>
</dbReference>
<dbReference type="InterPro" id="IPR001878">
    <property type="entry name" value="Znf_CCHC"/>
</dbReference>
<dbReference type="PROSITE" id="PS50994">
    <property type="entry name" value="INTEGRASE"/>
    <property type="match status" value="1"/>
</dbReference>
<sequence>MERAVHKVQSGAAPAVVCFRCGGNHVAADCRFVDAVCHNCHKRGHLARKCRSARQPRRDRGNAQGATHMLEGDVNEEEYTNRLCNLEDGERVEPYREQMLRTMDNLLQGLPQVVVRVDDILVTGNDDASHLQNLGVVLGRLSAAGLRLRRDKCVFMAPEVVYLGYRINHNGIHPVSDKVKAIVNAPQPTNQTQLKSFLGMLNYYHRFLPNVSTVLEPLHELLRKGAPWRWRNRQDLAFEEAKKCLQSEQLLVHFDNSKPIYLACDASPYGVGAVLSHRFPDGTDRPIGYMSRSLSPAERGYSQLEKEGLAIIFGLKKFHQYLHGMHCTIVTDHKPLLGLLGESKGIPQLAAARMQRWALILAAYEYTLEYKEGSKHGNADALSWLPLPTMPVGTPLQVKQIREWTRRDRVLSRVHQWLLQAEKLRGIFATHGIPAVLVSDNGPSLVSAEFEHFLKKNGIKHVTTAPYHPSSNGCAERAVRVFKEGIKKMGEGSVETKLSRFLFKYRSTPQTTTGATPAELLMNRRIRTQLDLVRPSLAGKVGLNQAKQKEHHDKHAGTAPSQRRIQSMCGNLKIQSDRIKHQRRWCLCPQNRALTETTLIQSELGGHPIILRIMFVKGQNNPLGCLEEGRRLPTS</sequence>
<dbReference type="Gene3D" id="3.30.70.270">
    <property type="match status" value="2"/>
</dbReference>
<protein>
    <recommendedName>
        <fullName evidence="2">ribonuclease H</fullName>
        <ecNumber evidence="2">3.1.26.4</ecNumber>
    </recommendedName>
</protein>
<evidence type="ECO:0000256" key="3">
    <source>
        <dbReference type="ARBA" id="ARBA00022679"/>
    </source>
</evidence>
<evidence type="ECO:0000313" key="14">
    <source>
        <dbReference type="Proteomes" id="UP001221898"/>
    </source>
</evidence>
<dbReference type="EMBL" id="JAINUG010001235">
    <property type="protein sequence ID" value="KAJ8358016.1"/>
    <property type="molecule type" value="Genomic_DNA"/>
</dbReference>
<evidence type="ECO:0000256" key="2">
    <source>
        <dbReference type="ARBA" id="ARBA00012180"/>
    </source>
</evidence>
<dbReference type="Proteomes" id="UP001221898">
    <property type="component" value="Unassembled WGS sequence"/>
</dbReference>
<evidence type="ECO:0000256" key="10">
    <source>
        <dbReference type="SAM" id="MobiDB-lite"/>
    </source>
</evidence>
<reference evidence="13" key="1">
    <citation type="journal article" date="2023" name="Science">
        <title>Genome structures resolve the early diversification of teleost fishes.</title>
        <authorList>
            <person name="Parey E."/>
            <person name="Louis A."/>
            <person name="Montfort J."/>
            <person name="Bouchez O."/>
            <person name="Roques C."/>
            <person name="Iampietro C."/>
            <person name="Lluch J."/>
            <person name="Castinel A."/>
            <person name="Donnadieu C."/>
            <person name="Desvignes T."/>
            <person name="Floi Bucao C."/>
            <person name="Jouanno E."/>
            <person name="Wen M."/>
            <person name="Mejri S."/>
            <person name="Dirks R."/>
            <person name="Jansen H."/>
            <person name="Henkel C."/>
            <person name="Chen W.J."/>
            <person name="Zahm M."/>
            <person name="Cabau C."/>
            <person name="Klopp C."/>
            <person name="Thompson A.W."/>
            <person name="Robinson-Rechavi M."/>
            <person name="Braasch I."/>
            <person name="Lecointre G."/>
            <person name="Bobe J."/>
            <person name="Postlethwait J.H."/>
            <person name="Berthelot C."/>
            <person name="Roest Crollius H."/>
            <person name="Guiguen Y."/>
        </authorList>
    </citation>
    <scope>NUCLEOTIDE SEQUENCE</scope>
    <source>
        <strain evidence="13">NC1722</strain>
    </source>
</reference>
<dbReference type="Gene3D" id="4.10.60.10">
    <property type="entry name" value="Zinc finger, CCHC-type"/>
    <property type="match status" value="1"/>
</dbReference>
<dbReference type="Gene3D" id="3.30.420.10">
    <property type="entry name" value="Ribonuclease H-like superfamily/Ribonuclease H"/>
    <property type="match status" value="1"/>
</dbReference>
<keyword evidence="3" id="KW-0808">Transferase</keyword>
<dbReference type="AlphaFoldDB" id="A0AAD7VXX8"/>
<dbReference type="InterPro" id="IPR036397">
    <property type="entry name" value="RNaseH_sf"/>
</dbReference>
<dbReference type="InterPro" id="IPR050951">
    <property type="entry name" value="Retrovirus_Pol_polyprotein"/>
</dbReference>
<evidence type="ECO:0000313" key="13">
    <source>
        <dbReference type="EMBL" id="KAJ8358016.1"/>
    </source>
</evidence>
<dbReference type="Pfam" id="PF00078">
    <property type="entry name" value="RVT_1"/>
    <property type="match status" value="1"/>
</dbReference>
<evidence type="ECO:0000256" key="7">
    <source>
        <dbReference type="ARBA" id="ARBA00022801"/>
    </source>
</evidence>
<dbReference type="EC" id="3.1.26.4" evidence="2"/>
<feature type="domain" description="CCHC-type" evidence="11">
    <location>
        <begin position="37"/>
        <end position="52"/>
    </location>
</feature>
<dbReference type="SUPFAM" id="SSF53098">
    <property type="entry name" value="Ribonuclease H-like"/>
    <property type="match status" value="1"/>
</dbReference>
<keyword evidence="7" id="KW-0378">Hydrolase</keyword>
<evidence type="ECO:0000256" key="5">
    <source>
        <dbReference type="ARBA" id="ARBA00022722"/>
    </source>
</evidence>
<dbReference type="SUPFAM" id="SSF56672">
    <property type="entry name" value="DNA/RNA polymerases"/>
    <property type="match status" value="1"/>
</dbReference>
<dbReference type="SUPFAM" id="SSF57756">
    <property type="entry name" value="Retrovirus zinc finger-like domains"/>
    <property type="match status" value="1"/>
</dbReference>
<evidence type="ECO:0000256" key="6">
    <source>
        <dbReference type="ARBA" id="ARBA00022759"/>
    </source>
</evidence>
<evidence type="ECO:0000256" key="4">
    <source>
        <dbReference type="ARBA" id="ARBA00022695"/>
    </source>
</evidence>
<accession>A0AAD7VXX8</accession>
<dbReference type="GO" id="GO:0003676">
    <property type="term" value="F:nucleic acid binding"/>
    <property type="evidence" value="ECO:0007669"/>
    <property type="project" value="InterPro"/>
</dbReference>
<keyword evidence="8" id="KW-0695">RNA-directed DNA polymerase</keyword>
<gene>
    <name evidence="13" type="ORF">AAFF_G00043540</name>
</gene>
<dbReference type="InterPro" id="IPR001584">
    <property type="entry name" value="Integrase_cat-core"/>
</dbReference>
<keyword evidence="4" id="KW-0548">Nucleotidyltransferase</keyword>